<evidence type="ECO:0000259" key="6">
    <source>
        <dbReference type="PROSITE" id="PS51898"/>
    </source>
</evidence>
<gene>
    <name evidence="7" type="ORF">PQ457_10220</name>
</gene>
<evidence type="ECO:0000256" key="3">
    <source>
        <dbReference type="ARBA" id="ARBA00023125"/>
    </source>
</evidence>
<sequence>MATKLSDAKIRDLTPPDTGQVEHADSEVPGLRVRIGTSGARTFILRKRVDGKIRNVTLGRFAPRFGIVEARRKARALISDIEAGKGVQPPKAKGAVAARTISGMLPDYLKAKAHLRSHADTKRILEGYVVPELGTRLADTITRADVTTLIDKIAVHSPSRARATHAQLSAFYTWAMPRLDRLPANPCRDAGRPEKPKARDRVLTDDELAGLWRIADAEPAPWGPAVKLLILTGQRRSEVFGAEWSEFDLAAKEWTVPPERSKNGIANIVPLSGEAMAVITALDRPEGGGKVFPARGAPENGASGFSKLQARFRKSLDEDLGREAGPHWQMHDIRRTVATGLQKLGIRFEVTEAVLNHLSGARGGIAGVYQRHDWKEEKRAALNSWAISLREIISKGLENE</sequence>
<dbReference type="PANTHER" id="PTHR30629:SF2">
    <property type="entry name" value="PROPHAGE INTEGRASE INTS-RELATED"/>
    <property type="match status" value="1"/>
</dbReference>
<evidence type="ECO:0000256" key="4">
    <source>
        <dbReference type="ARBA" id="ARBA00023172"/>
    </source>
</evidence>
<dbReference type="PANTHER" id="PTHR30629">
    <property type="entry name" value="PROPHAGE INTEGRASE"/>
    <property type="match status" value="1"/>
</dbReference>
<name>A0ABY7TTK5_9SPHN</name>
<dbReference type="InterPro" id="IPR038488">
    <property type="entry name" value="Integrase_DNA-bd_sf"/>
</dbReference>
<comment type="similarity">
    <text evidence="1">Belongs to the 'phage' integrase family.</text>
</comment>
<dbReference type="RefSeq" id="WP_273616776.1">
    <property type="nucleotide sequence ID" value="NZ_CP117417.1"/>
</dbReference>
<evidence type="ECO:0000256" key="5">
    <source>
        <dbReference type="SAM" id="MobiDB-lite"/>
    </source>
</evidence>
<organism evidence="7 8">
    <name type="scientific">Novosphingobium humi</name>
    <dbReference type="NCBI Taxonomy" id="2282397"/>
    <lineage>
        <taxon>Bacteria</taxon>
        <taxon>Pseudomonadati</taxon>
        <taxon>Pseudomonadota</taxon>
        <taxon>Alphaproteobacteria</taxon>
        <taxon>Sphingomonadales</taxon>
        <taxon>Sphingomonadaceae</taxon>
        <taxon>Novosphingobium</taxon>
    </lineage>
</organism>
<dbReference type="Gene3D" id="1.10.150.130">
    <property type="match status" value="1"/>
</dbReference>
<dbReference type="CDD" id="cd00801">
    <property type="entry name" value="INT_P4_C"/>
    <property type="match status" value="1"/>
</dbReference>
<dbReference type="SUPFAM" id="SSF56349">
    <property type="entry name" value="DNA breaking-rejoining enzymes"/>
    <property type="match status" value="1"/>
</dbReference>
<reference evidence="7 8" key="1">
    <citation type="submission" date="2023-02" db="EMBL/GenBank/DDBJ databases">
        <title>Genome sequence of Novosphingobium humi KACC 19094.</title>
        <authorList>
            <person name="Kim S."/>
            <person name="Heo J."/>
            <person name="Kwon S.-W."/>
        </authorList>
    </citation>
    <scope>NUCLEOTIDE SEQUENCE [LARGE SCALE GENOMIC DNA]</scope>
    <source>
        <strain evidence="7 8">KACC 19094</strain>
    </source>
</reference>
<evidence type="ECO:0000313" key="8">
    <source>
        <dbReference type="Proteomes" id="UP001218231"/>
    </source>
</evidence>
<dbReference type="InterPro" id="IPR025166">
    <property type="entry name" value="Integrase_DNA_bind_dom"/>
</dbReference>
<dbReference type="PROSITE" id="PS51898">
    <property type="entry name" value="TYR_RECOMBINASE"/>
    <property type="match status" value="1"/>
</dbReference>
<dbReference type="Gene3D" id="3.30.160.390">
    <property type="entry name" value="Integrase, DNA-binding domain"/>
    <property type="match status" value="1"/>
</dbReference>
<accession>A0ABY7TTK5</accession>
<dbReference type="EMBL" id="CP117417">
    <property type="protein sequence ID" value="WCT76326.1"/>
    <property type="molecule type" value="Genomic_DNA"/>
</dbReference>
<evidence type="ECO:0000313" key="7">
    <source>
        <dbReference type="EMBL" id="WCT76326.1"/>
    </source>
</evidence>
<evidence type="ECO:0000256" key="1">
    <source>
        <dbReference type="ARBA" id="ARBA00008857"/>
    </source>
</evidence>
<keyword evidence="3" id="KW-0238">DNA-binding</keyword>
<dbReference type="InterPro" id="IPR002104">
    <property type="entry name" value="Integrase_catalytic"/>
</dbReference>
<dbReference type="Gene3D" id="1.10.443.10">
    <property type="entry name" value="Intergrase catalytic core"/>
    <property type="match status" value="1"/>
</dbReference>
<dbReference type="Pfam" id="PF13356">
    <property type="entry name" value="Arm-DNA-bind_3"/>
    <property type="match status" value="1"/>
</dbReference>
<feature type="domain" description="Tyr recombinase" evidence="6">
    <location>
        <begin position="198"/>
        <end position="383"/>
    </location>
</feature>
<keyword evidence="4" id="KW-0233">DNA recombination</keyword>
<keyword evidence="2" id="KW-0229">DNA integration</keyword>
<dbReference type="InterPro" id="IPR050808">
    <property type="entry name" value="Phage_Integrase"/>
</dbReference>
<proteinExistence type="inferred from homology"/>
<protein>
    <submittedName>
        <fullName evidence="7">Tyrosine-type recombinase/integrase</fullName>
    </submittedName>
</protein>
<keyword evidence="8" id="KW-1185">Reference proteome</keyword>
<feature type="region of interest" description="Disordered" evidence="5">
    <location>
        <begin position="1"/>
        <end position="25"/>
    </location>
</feature>
<evidence type="ECO:0000256" key="2">
    <source>
        <dbReference type="ARBA" id="ARBA00022908"/>
    </source>
</evidence>
<dbReference type="InterPro" id="IPR010998">
    <property type="entry name" value="Integrase_recombinase_N"/>
</dbReference>
<dbReference type="Proteomes" id="UP001218231">
    <property type="component" value="Chromosome"/>
</dbReference>
<dbReference type="InterPro" id="IPR013762">
    <property type="entry name" value="Integrase-like_cat_sf"/>
</dbReference>
<dbReference type="Pfam" id="PF00589">
    <property type="entry name" value="Phage_integrase"/>
    <property type="match status" value="1"/>
</dbReference>
<dbReference type="InterPro" id="IPR011010">
    <property type="entry name" value="DNA_brk_join_enz"/>
</dbReference>